<accession>A0A7H2BE64</accession>
<evidence type="ECO:0000256" key="1">
    <source>
        <dbReference type="SAM" id="MobiDB-lite"/>
    </source>
</evidence>
<dbReference type="AlphaFoldDB" id="A0A7H2BE64"/>
<dbReference type="GeneID" id="96622853"/>
<feature type="transmembrane region" description="Helical" evidence="2">
    <location>
        <begin position="96"/>
        <end position="121"/>
    </location>
</feature>
<organism evidence="3 4">
    <name type="scientific">Rothia terrae</name>
    <dbReference type="NCBI Taxonomy" id="396015"/>
    <lineage>
        <taxon>Bacteria</taxon>
        <taxon>Bacillati</taxon>
        <taxon>Actinomycetota</taxon>
        <taxon>Actinomycetes</taxon>
        <taxon>Micrococcales</taxon>
        <taxon>Micrococcaceae</taxon>
        <taxon>Rothia</taxon>
    </lineage>
</organism>
<dbReference type="Proteomes" id="UP000516404">
    <property type="component" value="Chromosome"/>
</dbReference>
<keyword evidence="4" id="KW-1185">Reference proteome</keyword>
<name>A0A7H2BE64_9MICC</name>
<evidence type="ECO:0000256" key="2">
    <source>
        <dbReference type="SAM" id="Phobius"/>
    </source>
</evidence>
<dbReference type="RefSeq" id="WP_190724749.1">
    <property type="nucleotide sequence ID" value="NZ_CP061539.1"/>
</dbReference>
<keyword evidence="2" id="KW-0472">Membrane</keyword>
<protein>
    <submittedName>
        <fullName evidence="3">DUF4190 domain-containing protein</fullName>
    </submittedName>
</protein>
<dbReference type="EMBL" id="CP061539">
    <property type="protein sequence ID" value="QNV37960.1"/>
    <property type="molecule type" value="Genomic_DNA"/>
</dbReference>
<keyword evidence="2" id="KW-0812">Transmembrane</keyword>
<dbReference type="KEGG" id="rter:IDM49_01275"/>
<evidence type="ECO:0000313" key="3">
    <source>
        <dbReference type="EMBL" id="QNV37960.1"/>
    </source>
</evidence>
<feature type="region of interest" description="Disordered" evidence="1">
    <location>
        <begin position="1"/>
        <end position="35"/>
    </location>
</feature>
<gene>
    <name evidence="3" type="ORF">IDM49_01275</name>
</gene>
<reference evidence="3 4" key="1">
    <citation type="submission" date="2020-09" db="EMBL/GenBank/DDBJ databases">
        <title>Investigation of environmental microbes.</title>
        <authorList>
            <person name="Ou Y."/>
            <person name="Kang Q."/>
        </authorList>
    </citation>
    <scope>NUCLEOTIDE SEQUENCE [LARGE SCALE GENOMIC DNA]</scope>
    <source>
        <strain evidence="3 4">KJZ-14</strain>
    </source>
</reference>
<sequence length="122" mass="12866">MTSYPENNVPLQPEQNPAQGQPYGHPQQNNAPLVDPGIEKDLKNAKLYGILSIVFSAISLLIFGFLSLPGLIAGIMGLNLSKKLQASGINPGNSKTLSIIGVVLGAIAVVFWIIGIVLTVMS</sequence>
<feature type="compositionally biased region" description="Polar residues" evidence="1">
    <location>
        <begin position="1"/>
        <end position="19"/>
    </location>
</feature>
<evidence type="ECO:0000313" key="4">
    <source>
        <dbReference type="Proteomes" id="UP000516404"/>
    </source>
</evidence>
<proteinExistence type="predicted"/>
<keyword evidence="2" id="KW-1133">Transmembrane helix</keyword>
<feature type="transmembrane region" description="Helical" evidence="2">
    <location>
        <begin position="47"/>
        <end position="76"/>
    </location>
</feature>